<comment type="similarity">
    <text evidence="8 9">Belongs to the TonB-dependent receptor family.</text>
</comment>
<evidence type="ECO:0000256" key="3">
    <source>
        <dbReference type="ARBA" id="ARBA00022452"/>
    </source>
</evidence>
<evidence type="ECO:0000256" key="4">
    <source>
        <dbReference type="ARBA" id="ARBA00022692"/>
    </source>
</evidence>
<dbReference type="InterPro" id="IPR008969">
    <property type="entry name" value="CarboxyPept-like_regulatory"/>
</dbReference>
<comment type="caution">
    <text evidence="13">The sequence shown here is derived from an EMBL/GenBank/DDBJ whole genome shotgun (WGS) entry which is preliminary data.</text>
</comment>
<dbReference type="GO" id="GO:0009279">
    <property type="term" value="C:cell outer membrane"/>
    <property type="evidence" value="ECO:0007669"/>
    <property type="project" value="UniProtKB-SubCell"/>
</dbReference>
<dbReference type="Proteomes" id="UP000256373">
    <property type="component" value="Unassembled WGS sequence"/>
</dbReference>
<protein>
    <submittedName>
        <fullName evidence="13">SusC/RagA family TonB-linked outer membrane protein</fullName>
    </submittedName>
</protein>
<dbReference type="InterPro" id="IPR039426">
    <property type="entry name" value="TonB-dep_rcpt-like"/>
</dbReference>
<feature type="domain" description="TonB-dependent receptor plug" evidence="12">
    <location>
        <begin position="124"/>
        <end position="247"/>
    </location>
</feature>
<keyword evidence="2 8" id="KW-0813">Transport</keyword>
<dbReference type="OrthoDB" id="9768177at2"/>
<dbReference type="EMBL" id="QNUL01000006">
    <property type="protein sequence ID" value="REA62206.1"/>
    <property type="molecule type" value="Genomic_DNA"/>
</dbReference>
<dbReference type="InterPro" id="IPR036942">
    <property type="entry name" value="Beta-barrel_TonB_sf"/>
</dbReference>
<dbReference type="NCBIfam" id="TIGR04056">
    <property type="entry name" value="OMP_RagA_SusC"/>
    <property type="match status" value="1"/>
</dbReference>
<evidence type="ECO:0000313" key="13">
    <source>
        <dbReference type="EMBL" id="REA62206.1"/>
    </source>
</evidence>
<evidence type="ECO:0000256" key="8">
    <source>
        <dbReference type="PROSITE-ProRule" id="PRU01360"/>
    </source>
</evidence>
<dbReference type="PROSITE" id="PS52016">
    <property type="entry name" value="TONB_DEPENDENT_REC_3"/>
    <property type="match status" value="1"/>
</dbReference>
<keyword evidence="14" id="KW-1185">Reference proteome</keyword>
<dbReference type="SUPFAM" id="SSF49464">
    <property type="entry name" value="Carboxypeptidase regulatory domain-like"/>
    <property type="match status" value="1"/>
</dbReference>
<evidence type="ECO:0000256" key="7">
    <source>
        <dbReference type="ARBA" id="ARBA00023237"/>
    </source>
</evidence>
<organism evidence="13 14">
    <name type="scientific">Dyadobacter luteus</name>
    <dbReference type="NCBI Taxonomy" id="2259619"/>
    <lineage>
        <taxon>Bacteria</taxon>
        <taxon>Pseudomonadati</taxon>
        <taxon>Bacteroidota</taxon>
        <taxon>Cytophagia</taxon>
        <taxon>Cytophagales</taxon>
        <taxon>Spirosomataceae</taxon>
        <taxon>Dyadobacter</taxon>
    </lineage>
</organism>
<name>A0A3D8YCU4_9BACT</name>
<keyword evidence="7 8" id="KW-0998">Cell outer membrane</keyword>
<evidence type="ECO:0000256" key="2">
    <source>
        <dbReference type="ARBA" id="ARBA00022448"/>
    </source>
</evidence>
<accession>A0A3D8YCU4</accession>
<keyword evidence="10" id="KW-0732">Signal</keyword>
<dbReference type="NCBIfam" id="TIGR04057">
    <property type="entry name" value="SusC_RagA_signa"/>
    <property type="match status" value="1"/>
</dbReference>
<evidence type="ECO:0000313" key="14">
    <source>
        <dbReference type="Proteomes" id="UP000256373"/>
    </source>
</evidence>
<proteinExistence type="inferred from homology"/>
<dbReference type="SUPFAM" id="SSF56935">
    <property type="entry name" value="Porins"/>
    <property type="match status" value="1"/>
</dbReference>
<dbReference type="Pfam" id="PF07715">
    <property type="entry name" value="Plug"/>
    <property type="match status" value="1"/>
</dbReference>
<dbReference type="InterPro" id="IPR023996">
    <property type="entry name" value="TonB-dep_OMP_SusC/RagA"/>
</dbReference>
<comment type="subcellular location">
    <subcellularLocation>
        <location evidence="1 8">Cell outer membrane</location>
        <topology evidence="1 8">Multi-pass membrane protein</topology>
    </subcellularLocation>
</comment>
<reference evidence="13 14" key="1">
    <citation type="submission" date="2018-07" db="EMBL/GenBank/DDBJ databases">
        <title>Dyadobacter roseus sp. nov., isolated from rose rhizosphere soil.</title>
        <authorList>
            <person name="Chen L."/>
        </authorList>
    </citation>
    <scope>NUCLEOTIDE SEQUENCE [LARGE SCALE GENOMIC DNA]</scope>
    <source>
        <strain evidence="13 14">RS19</strain>
    </source>
</reference>
<dbReference type="AlphaFoldDB" id="A0A3D8YCU4"/>
<dbReference type="Pfam" id="PF13715">
    <property type="entry name" value="CarbopepD_reg_2"/>
    <property type="match status" value="1"/>
</dbReference>
<evidence type="ECO:0000259" key="11">
    <source>
        <dbReference type="Pfam" id="PF00593"/>
    </source>
</evidence>
<evidence type="ECO:0000256" key="9">
    <source>
        <dbReference type="RuleBase" id="RU003357"/>
    </source>
</evidence>
<feature type="domain" description="TonB-dependent receptor-like beta-barrel" evidence="11">
    <location>
        <begin position="471"/>
        <end position="809"/>
    </location>
</feature>
<dbReference type="InterPro" id="IPR023997">
    <property type="entry name" value="TonB-dep_OMP_SusC/RagA_CS"/>
</dbReference>
<evidence type="ECO:0000256" key="5">
    <source>
        <dbReference type="ARBA" id="ARBA00023077"/>
    </source>
</evidence>
<dbReference type="Pfam" id="PF00593">
    <property type="entry name" value="TonB_dep_Rec_b-barrel"/>
    <property type="match status" value="1"/>
</dbReference>
<evidence type="ECO:0000259" key="12">
    <source>
        <dbReference type="Pfam" id="PF07715"/>
    </source>
</evidence>
<keyword evidence="6 8" id="KW-0472">Membrane</keyword>
<dbReference type="InterPro" id="IPR037066">
    <property type="entry name" value="Plug_dom_sf"/>
</dbReference>
<keyword evidence="3 8" id="KW-1134">Transmembrane beta strand</keyword>
<evidence type="ECO:0000256" key="10">
    <source>
        <dbReference type="SAM" id="SignalP"/>
    </source>
</evidence>
<evidence type="ECO:0000256" key="1">
    <source>
        <dbReference type="ARBA" id="ARBA00004571"/>
    </source>
</evidence>
<dbReference type="InterPro" id="IPR012910">
    <property type="entry name" value="Plug_dom"/>
</dbReference>
<evidence type="ECO:0000256" key="6">
    <source>
        <dbReference type="ARBA" id="ARBA00023136"/>
    </source>
</evidence>
<feature type="signal peptide" evidence="10">
    <location>
        <begin position="1"/>
        <end position="15"/>
    </location>
</feature>
<gene>
    <name evidence="13" type="ORF">DSL64_10315</name>
</gene>
<dbReference type="Gene3D" id="2.170.130.10">
    <property type="entry name" value="TonB-dependent receptor, plug domain"/>
    <property type="match status" value="1"/>
</dbReference>
<keyword evidence="5 9" id="KW-0798">TonB box</keyword>
<sequence length="1115" mass="121090">MLVALALATPLTASADSFKILESTRTQSAVDIAISGKITDGETGEGLPGVNIVVKGSTTGTTTDASGRYKINVPSKSSVLIFSFVGYLRQEVPVADLQTIDIALKPDNNALNEVVVTGFGDRSKRSLGYSTTTVEGDEIRRASTINPVSALQGMVPGLQIQPGIGGPQATPRFMIRGSASLNPYRNQPLIVVDDIVMEQDVVAHNTGAEQDFGNILKDISPDEIESVNVLKGGAVTALYGSRANNGVILIKTKNGIVKKGLGVSVSHTTIWDKAYRTADFQNQFGAGDYSGDFITNAAGELAMNPNTYGYNFGPEMTGQTVRDITGQLIQNNPRPNNILDVFRVGVTNNTNVSVSGGTENGTFRFSYSRNNSTGVTPNNEFGRHSLNLRATQKLLGKVTLDGNVTYVRSNSYNPSNQGSDGILRNFAYGGTRNYDTKYWLKNYISEKGGSEKERDLSGLSQSAWYTLFEDKALQTDDNLRGSIDLRVPIVKGLDFQGIASINYLGTNFEKKKRGRDDGFANPYYETSVGNTTVGRYRGILNYNIAVNNFDFMIQGGGELNTSKSKSARLWTDGGILPDVYRISNTKNPAKGSETGPRETQNASAFFQGSATYKNYLTLNVYGRNDWSSTLVYNDAHGNYSYFYPGADISWIFTDSFQNRLPSMFDYGKLRVSYVAVGNGTDPYMANTGAYGANGPYVDNAGNSIPNYQYQSNTLPNQDLKPERTNKFETGVELKMFRNKIGVDFTYYSQDTKDQIIEFGVPSSSGVDRALINGGVVRNRGVEILLSATPVQTKNFSWKTYINYTRNRNTVLELPFGLQYTSLGGGDGYEAVAKVGGEYGTIIAPYAYAKYQATGADGSPIDSPLNGMKVLRAASNSSTLYVRAANYVQGQDKSPALGSIVPKFLGSWRNTFSYKNFQLNVMLDSKFGGKIFSTTTDLGQWLGNTKSTLPGRTTELGGISYTNAAGQERTDGIISDGVYQQGTSVTGLDGKTYDLSGMTHQEAYDKGIVRPTRAFAYYVNGHSWGNGIREDAIFTSSWVSLQQVSIGYDLPQNVAKKFYLGALRASLVGNNLLYLYNSAKDGVNPMNLNGTGSGAMTETSGMPYIRSMGFTINGSF</sequence>
<feature type="chain" id="PRO_5017689161" evidence="10">
    <location>
        <begin position="16"/>
        <end position="1115"/>
    </location>
</feature>
<dbReference type="InterPro" id="IPR000531">
    <property type="entry name" value="Beta-barrel_TonB"/>
</dbReference>
<keyword evidence="4 8" id="KW-0812">Transmembrane</keyword>
<dbReference type="Gene3D" id="2.60.40.1120">
    <property type="entry name" value="Carboxypeptidase-like, regulatory domain"/>
    <property type="match status" value="1"/>
</dbReference>
<dbReference type="Gene3D" id="2.40.170.20">
    <property type="entry name" value="TonB-dependent receptor, beta-barrel domain"/>
    <property type="match status" value="1"/>
</dbReference>